<dbReference type="Pfam" id="PF13472">
    <property type="entry name" value="Lipase_GDSL_2"/>
    <property type="match status" value="1"/>
</dbReference>
<dbReference type="EMBL" id="PJNE01000001">
    <property type="protein sequence ID" value="PKW25920.1"/>
    <property type="molecule type" value="Genomic_DNA"/>
</dbReference>
<feature type="region of interest" description="Disordered" evidence="1">
    <location>
        <begin position="35"/>
        <end position="59"/>
    </location>
</feature>
<dbReference type="InterPro" id="IPR013830">
    <property type="entry name" value="SGNH_hydro"/>
</dbReference>
<sequence length="317" mass="31584">MEPPDPKVPLVRRPFIVSVLTAVLLLAGCGGGSEQAAPSSAAPAPSSAPSSVSVPPSPSASASAGAGPLYLALGDSLAAGYQPRGTELRDSAYPALAAARLGRAGDGVGIENIACSGETTGSFLEGGRCDFAAGSQMAQAEKVLKARAGEVAMVSIDLGGNDLLHCIKGRAVDAACVTTGVATVQKNLPAILTRLRAAAGPDVPVLVLGYYNPFLAASYLGQGQDQLAAATKGFTALDSAIARAAKGSGAAYVPLTAAFKLGDTTPTTFGGRQVPTNVAQVCTLTFICTAFDIHLTDEGAAVVGRVLAEAATEAGVS</sequence>
<evidence type="ECO:0000313" key="4">
    <source>
        <dbReference type="Proteomes" id="UP000233781"/>
    </source>
</evidence>
<protein>
    <submittedName>
        <fullName evidence="3">Lysophospholipase L1-like esterase</fullName>
    </submittedName>
</protein>
<reference evidence="3 4" key="1">
    <citation type="submission" date="2017-12" db="EMBL/GenBank/DDBJ databases">
        <title>Sequencing the genomes of 1000 Actinobacteria strains.</title>
        <authorList>
            <person name="Klenk H.-P."/>
        </authorList>
    </citation>
    <scope>NUCLEOTIDE SEQUENCE [LARGE SCALE GENOMIC DNA]</scope>
    <source>
        <strain evidence="3 4">DSM 12806</strain>
    </source>
</reference>
<dbReference type="InterPro" id="IPR036514">
    <property type="entry name" value="SGNH_hydro_sf"/>
</dbReference>
<dbReference type="SUPFAM" id="SSF52266">
    <property type="entry name" value="SGNH hydrolase"/>
    <property type="match status" value="1"/>
</dbReference>
<dbReference type="Gene3D" id="3.40.50.1110">
    <property type="entry name" value="SGNH hydrolase"/>
    <property type="match status" value="1"/>
</dbReference>
<organism evidence="3 4">
    <name type="scientific">Phycicoccus duodecadis</name>
    <dbReference type="NCBI Taxonomy" id="173053"/>
    <lineage>
        <taxon>Bacteria</taxon>
        <taxon>Bacillati</taxon>
        <taxon>Actinomycetota</taxon>
        <taxon>Actinomycetes</taxon>
        <taxon>Micrococcales</taxon>
        <taxon>Intrasporangiaceae</taxon>
        <taxon>Phycicoccus</taxon>
    </lineage>
</organism>
<accession>A0A2N3YGH5</accession>
<dbReference type="PROSITE" id="PS51257">
    <property type="entry name" value="PROKAR_LIPOPROTEIN"/>
    <property type="match status" value="1"/>
</dbReference>
<dbReference type="CDD" id="cd00229">
    <property type="entry name" value="SGNH_hydrolase"/>
    <property type="match status" value="1"/>
</dbReference>
<keyword evidence="4" id="KW-1185">Reference proteome</keyword>
<evidence type="ECO:0000256" key="1">
    <source>
        <dbReference type="SAM" id="MobiDB-lite"/>
    </source>
</evidence>
<proteinExistence type="predicted"/>
<dbReference type="Proteomes" id="UP000233781">
    <property type="component" value="Unassembled WGS sequence"/>
</dbReference>
<feature type="domain" description="SGNH hydrolase-type esterase" evidence="2">
    <location>
        <begin position="72"/>
        <end position="301"/>
    </location>
</feature>
<comment type="caution">
    <text evidence="3">The sequence shown here is derived from an EMBL/GenBank/DDBJ whole genome shotgun (WGS) entry which is preliminary data.</text>
</comment>
<dbReference type="AlphaFoldDB" id="A0A2N3YGH5"/>
<gene>
    <name evidence="3" type="ORF">ATL31_0724</name>
</gene>
<evidence type="ECO:0000313" key="3">
    <source>
        <dbReference type="EMBL" id="PKW25920.1"/>
    </source>
</evidence>
<feature type="compositionally biased region" description="Low complexity" evidence="1">
    <location>
        <begin position="36"/>
        <end position="59"/>
    </location>
</feature>
<evidence type="ECO:0000259" key="2">
    <source>
        <dbReference type="Pfam" id="PF13472"/>
    </source>
</evidence>
<name>A0A2N3YGH5_9MICO</name>